<gene>
    <name evidence="2" type="ORF">SAMN05660330_00964</name>
</gene>
<accession>A0A1H0M2Y9</accession>
<dbReference type="RefSeq" id="WP_092220328.1">
    <property type="nucleotide sequence ID" value="NZ_FNJI01000005.1"/>
</dbReference>
<evidence type="ECO:0000256" key="1">
    <source>
        <dbReference type="SAM" id="SignalP"/>
    </source>
</evidence>
<evidence type="ECO:0000313" key="2">
    <source>
        <dbReference type="EMBL" id="SDO74832.1"/>
    </source>
</evidence>
<keyword evidence="1" id="KW-0732">Signal</keyword>
<keyword evidence="3" id="KW-1185">Reference proteome</keyword>
<dbReference type="OrthoDB" id="1118190at2"/>
<feature type="signal peptide" evidence="1">
    <location>
        <begin position="1"/>
        <end position="27"/>
    </location>
</feature>
<dbReference type="EMBL" id="FNJI01000005">
    <property type="protein sequence ID" value="SDO74832.1"/>
    <property type="molecule type" value="Genomic_DNA"/>
</dbReference>
<name>A0A1H0M2Y9_9BACT</name>
<proteinExistence type="predicted"/>
<dbReference type="Proteomes" id="UP000199073">
    <property type="component" value="Unassembled WGS sequence"/>
</dbReference>
<organism evidence="2 3">
    <name type="scientific">Desulforhopalus singaporensis</name>
    <dbReference type="NCBI Taxonomy" id="91360"/>
    <lineage>
        <taxon>Bacteria</taxon>
        <taxon>Pseudomonadati</taxon>
        <taxon>Thermodesulfobacteriota</taxon>
        <taxon>Desulfobulbia</taxon>
        <taxon>Desulfobulbales</taxon>
        <taxon>Desulfocapsaceae</taxon>
        <taxon>Desulforhopalus</taxon>
    </lineage>
</organism>
<dbReference type="STRING" id="91360.SAMN05660330_00964"/>
<evidence type="ECO:0000313" key="3">
    <source>
        <dbReference type="Proteomes" id="UP000199073"/>
    </source>
</evidence>
<feature type="chain" id="PRO_5011472920" description="DNA-binding protein" evidence="1">
    <location>
        <begin position="28"/>
        <end position="264"/>
    </location>
</feature>
<protein>
    <recommendedName>
        <fullName evidence="4">DNA-binding protein</fullName>
    </recommendedName>
</protein>
<sequence>MQSKPFFSLLGLFFICALLVCSPHLPAAAGTTSTPPAVSGKVTQTMNVAGYTYMLVDTEGGQNWVAIPESSVAVGDTVRYKPGMVMDNFTSKTLNRTFDTITFSDGLEQQPAAPLGGGEDSFAAAVKAEQQTTHTAMAPSAEEVSGGSVGAIVPFKEIHVDKSVAPNGYSVEEIFAKAEELSGQKVRIKGKVVKFSPMIMGRNWVHLQDGTGDPMHNTHDLVITTAETVELNSTVTLEGVLSADKDFGAGYKYEAIVEHASVIK</sequence>
<reference evidence="2 3" key="1">
    <citation type="submission" date="2016-10" db="EMBL/GenBank/DDBJ databases">
        <authorList>
            <person name="de Groot N.N."/>
        </authorList>
    </citation>
    <scope>NUCLEOTIDE SEQUENCE [LARGE SCALE GENOMIC DNA]</scope>
    <source>
        <strain evidence="2 3">DSM 12130</strain>
    </source>
</reference>
<evidence type="ECO:0008006" key="4">
    <source>
        <dbReference type="Google" id="ProtNLM"/>
    </source>
</evidence>
<dbReference type="AlphaFoldDB" id="A0A1H0M2Y9"/>